<dbReference type="KEGG" id="hhg:XM38_023040"/>
<sequence>MSLPPAPDPGRHLGRHHGSTALNHRRESGDATVEAAKIDFAMPLLFQSVPQILVQLYGSVGRTLIPLILAALLAGVGVAPSAGVAAPVDSPPEQADQMAEPDVSLDVSDIPSEKVSQFVTAYLQVVELVERREGELQQAETDSESLQIQRDIQSEAFALITDAGLTRQEYWQLLGLANSDPDFRERILAQLEEATQ</sequence>
<protein>
    <recommendedName>
        <fullName evidence="2">DUF4168 domain-containing protein</fullName>
    </recommendedName>
</protein>
<evidence type="ECO:0000313" key="4">
    <source>
        <dbReference type="Proteomes" id="UP000191901"/>
    </source>
</evidence>
<gene>
    <name evidence="3" type="ORF">XM38_023040</name>
</gene>
<feature type="region of interest" description="Disordered" evidence="1">
    <location>
        <begin position="1"/>
        <end position="28"/>
    </location>
</feature>
<evidence type="ECO:0000259" key="2">
    <source>
        <dbReference type="Pfam" id="PF13767"/>
    </source>
</evidence>
<dbReference type="EMBL" id="CP021983">
    <property type="protein sequence ID" value="ASC71352.1"/>
    <property type="molecule type" value="Genomic_DNA"/>
</dbReference>
<name>A0A1Z3HM06_9CYAN</name>
<reference evidence="3 4" key="1">
    <citation type="journal article" date="2016" name="Biochim. Biophys. Acta">
        <title>Characterization of red-shifted phycobilisomes isolated from the chlorophyll f-containing cyanobacterium Halomicronema hongdechloris.</title>
        <authorList>
            <person name="Li Y."/>
            <person name="Lin Y."/>
            <person name="Garvey C.J."/>
            <person name="Birch D."/>
            <person name="Corkery R.W."/>
            <person name="Loughlin P.C."/>
            <person name="Scheer H."/>
            <person name="Willows R.D."/>
            <person name="Chen M."/>
        </authorList>
    </citation>
    <scope>NUCLEOTIDE SEQUENCE [LARGE SCALE GENOMIC DNA]</scope>
    <source>
        <strain evidence="3 4">C2206</strain>
    </source>
</reference>
<feature type="domain" description="DUF4168" evidence="2">
    <location>
        <begin position="113"/>
        <end position="187"/>
    </location>
</feature>
<keyword evidence="4" id="KW-1185">Reference proteome</keyword>
<evidence type="ECO:0000313" key="3">
    <source>
        <dbReference type="EMBL" id="ASC71352.1"/>
    </source>
</evidence>
<organism evidence="3 4">
    <name type="scientific">Halomicronema hongdechloris C2206</name>
    <dbReference type="NCBI Taxonomy" id="1641165"/>
    <lineage>
        <taxon>Bacteria</taxon>
        <taxon>Bacillati</taxon>
        <taxon>Cyanobacteriota</taxon>
        <taxon>Cyanophyceae</taxon>
        <taxon>Nodosilineales</taxon>
        <taxon>Nodosilineaceae</taxon>
        <taxon>Halomicronema</taxon>
    </lineage>
</organism>
<dbReference type="Pfam" id="PF13767">
    <property type="entry name" value="DUF4168"/>
    <property type="match status" value="1"/>
</dbReference>
<accession>A0A1Z3HM06</accession>
<dbReference type="AlphaFoldDB" id="A0A1Z3HM06"/>
<proteinExistence type="predicted"/>
<evidence type="ECO:0000256" key="1">
    <source>
        <dbReference type="SAM" id="MobiDB-lite"/>
    </source>
</evidence>
<dbReference type="InterPro" id="IPR025433">
    <property type="entry name" value="DUF4168"/>
</dbReference>
<dbReference type="Proteomes" id="UP000191901">
    <property type="component" value="Chromosome"/>
</dbReference>